<protein>
    <recommendedName>
        <fullName evidence="7">DUF1003 domain-containing protein</fullName>
    </recommendedName>
</protein>
<keyword evidence="6" id="KW-1185">Reference proteome</keyword>
<gene>
    <name evidence="3" type="ORF">C1707_21210</name>
    <name evidence="4" type="ORF">CFHF_19855</name>
</gene>
<dbReference type="OrthoDB" id="7507421at2"/>
<dbReference type="Pfam" id="PF06210">
    <property type="entry name" value="DUF1003"/>
    <property type="match status" value="1"/>
</dbReference>
<keyword evidence="2" id="KW-1133">Transmembrane helix</keyword>
<keyword evidence="2" id="KW-0812">Transmembrane</keyword>
<evidence type="ECO:0000256" key="1">
    <source>
        <dbReference type="SAM" id="MobiDB-lite"/>
    </source>
</evidence>
<accession>A0A2N5CP30</accession>
<reference evidence="4 5" key="1">
    <citation type="submission" date="2017-12" db="EMBL/GenBank/DDBJ databases">
        <title>The genome sequence of Caulobacter flavus CGMCC1 15093.</title>
        <authorList>
            <person name="Gao J."/>
            <person name="Mao X."/>
            <person name="Sun J."/>
        </authorList>
    </citation>
    <scope>NUCLEOTIDE SEQUENCE [LARGE SCALE GENOMIC DNA]</scope>
    <source>
        <strain evidence="4 5">CGMCC1 15093</strain>
    </source>
</reference>
<dbReference type="InterPro" id="IPR010406">
    <property type="entry name" value="DUF1003"/>
</dbReference>
<evidence type="ECO:0000256" key="2">
    <source>
        <dbReference type="SAM" id="Phobius"/>
    </source>
</evidence>
<keyword evidence="2" id="KW-0472">Membrane</keyword>
<name>A0A2N5CP30_9CAUL</name>
<evidence type="ECO:0000313" key="3">
    <source>
        <dbReference type="EMBL" id="AYV48576.1"/>
    </source>
</evidence>
<feature type="transmembrane region" description="Helical" evidence="2">
    <location>
        <begin position="84"/>
        <end position="104"/>
    </location>
</feature>
<dbReference type="Proteomes" id="UP000281192">
    <property type="component" value="Chromosome"/>
</dbReference>
<sequence length="176" mass="19217">MNAPCLEEEQAGPMSRHVEETVDSVVKLHRDHDGKATPLQRAIDKITLALGRPMAPLILLGVIGAWTLFAAVRGGGRVDQPAFVWLELTATLAALVVSILILVTQRREDQLADRRAQLTLEVALLADRRSAKIIELLEALRRDEPGVADRIDAETSDMAKPADPEAMAASIDRKDD</sequence>
<organism evidence="4 5">
    <name type="scientific">Caulobacter flavus</name>
    <dbReference type="NCBI Taxonomy" id="1679497"/>
    <lineage>
        <taxon>Bacteria</taxon>
        <taxon>Pseudomonadati</taxon>
        <taxon>Pseudomonadota</taxon>
        <taxon>Alphaproteobacteria</taxon>
        <taxon>Caulobacterales</taxon>
        <taxon>Caulobacteraceae</taxon>
        <taxon>Caulobacter</taxon>
    </lineage>
</organism>
<dbReference type="AlphaFoldDB" id="A0A2N5CP30"/>
<dbReference type="KEGG" id="cfh:C1707_21210"/>
<feature type="region of interest" description="Disordered" evidence="1">
    <location>
        <begin position="148"/>
        <end position="176"/>
    </location>
</feature>
<evidence type="ECO:0000313" key="6">
    <source>
        <dbReference type="Proteomes" id="UP000281192"/>
    </source>
</evidence>
<dbReference type="EMBL" id="CP026100">
    <property type="protein sequence ID" value="AYV48576.1"/>
    <property type="molecule type" value="Genomic_DNA"/>
</dbReference>
<dbReference type="EMBL" id="PJRQ01000041">
    <property type="protein sequence ID" value="PLR08707.1"/>
    <property type="molecule type" value="Genomic_DNA"/>
</dbReference>
<evidence type="ECO:0000313" key="4">
    <source>
        <dbReference type="EMBL" id="PLR08707.1"/>
    </source>
</evidence>
<proteinExistence type="predicted"/>
<feature type="transmembrane region" description="Helical" evidence="2">
    <location>
        <begin position="54"/>
        <end position="72"/>
    </location>
</feature>
<evidence type="ECO:0008006" key="7">
    <source>
        <dbReference type="Google" id="ProtNLM"/>
    </source>
</evidence>
<dbReference type="Proteomes" id="UP000234483">
    <property type="component" value="Unassembled WGS sequence"/>
</dbReference>
<reference evidence="3 6" key="2">
    <citation type="submission" date="2018-01" db="EMBL/GenBank/DDBJ databases">
        <title>Complete genome sequence of Caulobacter flavus RHGG3.</title>
        <authorList>
            <person name="Yang E."/>
        </authorList>
    </citation>
    <scope>NUCLEOTIDE SEQUENCE [LARGE SCALE GENOMIC DNA]</scope>
    <source>
        <strain evidence="3 6">RHGG3</strain>
    </source>
</reference>
<evidence type="ECO:0000313" key="5">
    <source>
        <dbReference type="Proteomes" id="UP000234483"/>
    </source>
</evidence>